<evidence type="ECO:0000313" key="5">
    <source>
        <dbReference type="Proteomes" id="UP000030401"/>
    </source>
</evidence>
<name>A0A0A5G2S2_9BACI</name>
<feature type="domain" description="SH3b" evidence="3">
    <location>
        <begin position="91"/>
        <end position="143"/>
    </location>
</feature>
<dbReference type="PANTHER" id="PTHR34385:SF1">
    <property type="entry name" value="PEPTIDOGLYCAN L-ALANYL-D-GLUTAMATE ENDOPEPTIDASE CWLK"/>
    <property type="match status" value="1"/>
</dbReference>
<organism evidence="4 5">
    <name type="scientific">Pontibacillus litoralis JSM 072002</name>
    <dbReference type="NCBI Taxonomy" id="1385512"/>
    <lineage>
        <taxon>Bacteria</taxon>
        <taxon>Bacillati</taxon>
        <taxon>Bacillota</taxon>
        <taxon>Bacilli</taxon>
        <taxon>Bacillales</taxon>
        <taxon>Bacillaceae</taxon>
        <taxon>Pontibacillus</taxon>
    </lineage>
</organism>
<evidence type="ECO:0008006" key="6">
    <source>
        <dbReference type="Google" id="ProtNLM"/>
    </source>
</evidence>
<proteinExistence type="predicted"/>
<dbReference type="InterPro" id="IPR058193">
    <property type="entry name" value="VanY/YodJ_core_dom"/>
</dbReference>
<keyword evidence="5" id="KW-1185">Reference proteome</keyword>
<dbReference type="InterPro" id="IPR003646">
    <property type="entry name" value="SH3-like_bac-type"/>
</dbReference>
<evidence type="ECO:0000259" key="2">
    <source>
        <dbReference type="Pfam" id="PF02557"/>
    </source>
</evidence>
<dbReference type="Pfam" id="PF02557">
    <property type="entry name" value="VanY"/>
    <property type="match status" value="1"/>
</dbReference>
<dbReference type="InterPro" id="IPR052179">
    <property type="entry name" value="DD-CPase-like"/>
</dbReference>
<dbReference type="eggNOG" id="COG1876">
    <property type="taxonomic scope" value="Bacteria"/>
</dbReference>
<dbReference type="Gene3D" id="2.30.30.40">
    <property type="entry name" value="SH3 Domains"/>
    <property type="match status" value="1"/>
</dbReference>
<dbReference type="RefSeq" id="WP_052127248.1">
    <property type="nucleotide sequence ID" value="NZ_AVPG01000014.1"/>
</dbReference>
<evidence type="ECO:0000256" key="1">
    <source>
        <dbReference type="SAM" id="Phobius"/>
    </source>
</evidence>
<evidence type="ECO:0000313" key="4">
    <source>
        <dbReference type="EMBL" id="KGX86344.1"/>
    </source>
</evidence>
<dbReference type="AlphaFoldDB" id="A0A0A5G2S2"/>
<comment type="caution">
    <text evidence="4">The sequence shown here is derived from an EMBL/GenBank/DDBJ whole genome shotgun (WGS) entry which is preliminary data.</text>
</comment>
<keyword evidence="1" id="KW-0472">Membrane</keyword>
<dbReference type="SUPFAM" id="SSF55166">
    <property type="entry name" value="Hedgehog/DD-peptidase"/>
    <property type="match status" value="1"/>
</dbReference>
<sequence length="327" mass="37013">MMKGKWGQAIVASVIGLAITAGLIFYLVQYNDPEAVVVARNNSGNTLDIVKKDNNFQLIADREKAKKEKKKKEKKEYRVSKADEDMYVNVDVLKVRKGPGTSYKVVGKLVKDESIKVTGKTDNHWYRFTYQDDHAFVKGSNLSKQASEEKLNEEAGPSSPTYVKGVLIASKEHPLPKDYAPGESTEARNAFNEMAKDAEKAGYELVAFSTYRSYDYQVNLFNNYAERNGIEAANRYSAKPGESEHQTGLSFDVGEVGKEDQWFEYTDASKWMANHAHKYGFIVRYPKGKEDITGYIYEPWHLRYLGTDLAVKVKESGLTLEEYLGMK</sequence>
<feature type="transmembrane region" description="Helical" evidence="1">
    <location>
        <begin position="9"/>
        <end position="28"/>
    </location>
</feature>
<dbReference type="STRING" id="1385512.N784_05180"/>
<dbReference type="InterPro" id="IPR009045">
    <property type="entry name" value="Zn_M74/Hedgehog-like"/>
</dbReference>
<dbReference type="Gene3D" id="3.30.1380.10">
    <property type="match status" value="1"/>
</dbReference>
<feature type="domain" description="D-alanyl-D-alanine carboxypeptidase-like core" evidence="2">
    <location>
        <begin position="185"/>
        <end position="306"/>
    </location>
</feature>
<dbReference type="CDD" id="cd14852">
    <property type="entry name" value="LD-carboxypeptidase"/>
    <property type="match status" value="1"/>
</dbReference>
<keyword evidence="1" id="KW-0812">Transmembrane</keyword>
<dbReference type="InterPro" id="IPR003709">
    <property type="entry name" value="VanY-like_core_dom"/>
</dbReference>
<accession>A0A0A5G2S2</accession>
<dbReference type="PANTHER" id="PTHR34385">
    <property type="entry name" value="D-ALANYL-D-ALANINE CARBOXYPEPTIDASE"/>
    <property type="match status" value="1"/>
</dbReference>
<protein>
    <recommendedName>
        <fullName evidence="6">D-alanyl-D-alanine carboxypeptidase</fullName>
    </recommendedName>
</protein>
<dbReference type="EMBL" id="AVPG01000014">
    <property type="protein sequence ID" value="KGX86344.1"/>
    <property type="molecule type" value="Genomic_DNA"/>
</dbReference>
<evidence type="ECO:0000259" key="3">
    <source>
        <dbReference type="Pfam" id="PF08239"/>
    </source>
</evidence>
<dbReference type="Pfam" id="PF08239">
    <property type="entry name" value="SH3_3"/>
    <property type="match status" value="1"/>
</dbReference>
<dbReference type="GO" id="GO:0006508">
    <property type="term" value="P:proteolysis"/>
    <property type="evidence" value="ECO:0007669"/>
    <property type="project" value="InterPro"/>
</dbReference>
<reference evidence="4 5" key="1">
    <citation type="submission" date="2013-08" db="EMBL/GenBank/DDBJ databases">
        <authorList>
            <person name="Huang J."/>
            <person name="Wang G."/>
        </authorList>
    </citation>
    <scope>NUCLEOTIDE SEQUENCE [LARGE SCALE GENOMIC DNA]</scope>
    <source>
        <strain evidence="4 5">JSM 072002</strain>
    </source>
</reference>
<gene>
    <name evidence="4" type="ORF">N784_05180</name>
</gene>
<dbReference type="Proteomes" id="UP000030401">
    <property type="component" value="Unassembled WGS sequence"/>
</dbReference>
<keyword evidence="1" id="KW-1133">Transmembrane helix</keyword>
<dbReference type="GO" id="GO:0008233">
    <property type="term" value="F:peptidase activity"/>
    <property type="evidence" value="ECO:0007669"/>
    <property type="project" value="InterPro"/>
</dbReference>